<evidence type="ECO:0000259" key="2">
    <source>
        <dbReference type="PROSITE" id="PS51391"/>
    </source>
</evidence>
<reference evidence="3 4" key="1">
    <citation type="submission" date="2021-06" db="EMBL/GenBank/DDBJ databases">
        <title>Caerostris extrusa draft genome.</title>
        <authorList>
            <person name="Kono N."/>
            <person name="Arakawa K."/>
        </authorList>
    </citation>
    <scope>NUCLEOTIDE SEQUENCE [LARGE SCALE GENOMIC DNA]</scope>
</reference>
<name>A0AAV4M5L0_CAEEX</name>
<dbReference type="PROSITE" id="PS51391">
    <property type="entry name" value="CID"/>
    <property type="match status" value="1"/>
</dbReference>
<comment type="caution">
    <text evidence="3">The sequence shown here is derived from an EMBL/GenBank/DDBJ whole genome shotgun (WGS) entry which is preliminary data.</text>
</comment>
<dbReference type="SMART" id="SM00582">
    <property type="entry name" value="RPR"/>
    <property type="match status" value="1"/>
</dbReference>
<dbReference type="EMBL" id="BPLR01001884">
    <property type="protein sequence ID" value="GIX67525.1"/>
    <property type="molecule type" value="Genomic_DNA"/>
</dbReference>
<organism evidence="3 4">
    <name type="scientific">Caerostris extrusa</name>
    <name type="common">Bark spider</name>
    <name type="synonym">Caerostris bankana</name>
    <dbReference type="NCBI Taxonomy" id="172846"/>
    <lineage>
        <taxon>Eukaryota</taxon>
        <taxon>Metazoa</taxon>
        <taxon>Ecdysozoa</taxon>
        <taxon>Arthropoda</taxon>
        <taxon>Chelicerata</taxon>
        <taxon>Arachnida</taxon>
        <taxon>Araneae</taxon>
        <taxon>Araneomorphae</taxon>
        <taxon>Entelegynae</taxon>
        <taxon>Araneoidea</taxon>
        <taxon>Araneidae</taxon>
        <taxon>Caerostris</taxon>
    </lineage>
</organism>
<feature type="compositionally biased region" description="Polar residues" evidence="1">
    <location>
        <begin position="515"/>
        <end position="526"/>
    </location>
</feature>
<dbReference type="SUPFAM" id="SSF48464">
    <property type="entry name" value="ENTH/VHS domain"/>
    <property type="match status" value="1"/>
</dbReference>
<proteinExistence type="predicted"/>
<dbReference type="AlphaFoldDB" id="A0AAV4M5L0"/>
<sequence>MAKELIIEKLERKFASLTRSKESIQAVSSWMINNDEFYEVIVEQWFISLSKDINALTMFYVANEIIQSCVRRKAPQYRDAFAKVLEKAVCLAKVKEIKPDVCRLLSIWREREIYDEEFYQKVLNKLNSEEPALPDLDELIVKNKFRDVIQNFDSYAQVLEDNIKATMEEIGARKQLLKELNSSRIYYTSEQKDAKVVQTAYSMYGKKLNAVNQKLAEQMALFSSSNANNSLCSTENSTITTPYQDTSVSRRSSTVTSLIPLEPGASFLDKFLKEPTSDSSKSVKEKYAESGLENPHKQKFSKLAELYTEGKPGYDQMSTCPLREISKPSSYKKSILSPLYDMDTKSKNDFDQKIKIAKYHKTEEKVNFMHKDLNVLNKPVESSNLETKSILDEKRNVTKKIENISAIEDINEIDILLEESFDNKTSKLNISHGSFKKKIENLLKAKKHNLRSFQKKLNDAKTPLTNSIFGNTSYSEQNIPFLENATEETSQLFKNNKVGTSFIDSQRKTHDQTTDETQPITSSSVDSPNLMQAVGNFFLGLSNKQFTGCDTMELNLAPHMPLEAYLIIYKALLARPEFARLATLPNAAQELISYLSNVKQEKGFTPLDVKQEKGFTPLDVKQEKGFTPLVVKQEKGFTPLVVKQEKGFTPLVVKQEKGFTPLVVKQEKGFTPLVVKQEKGFTPLVVKQKGVLPISVKQERGFTPLAVKQEGVFTPLAVKQERGFTPLAVKQERGFTPLAVKQEGQSSIQLKGISSPPITVSSYIQPKKLSYATCVQQILNRSGGTVWKPSSASSSTSITDDTEDNFEVLDMECDSDEE</sequence>
<dbReference type="GO" id="GO:0000993">
    <property type="term" value="F:RNA polymerase II complex binding"/>
    <property type="evidence" value="ECO:0007669"/>
    <property type="project" value="TreeGrafter"/>
</dbReference>
<dbReference type="PANTHER" id="PTHR12460:SF40">
    <property type="entry name" value="REGULATION OF NUCLEAR PRE-MRNA DOMAIN-CONTAINING PROTEIN 2"/>
    <property type="match status" value="1"/>
</dbReference>
<dbReference type="Proteomes" id="UP001054945">
    <property type="component" value="Unassembled WGS sequence"/>
</dbReference>
<keyword evidence="4" id="KW-1185">Reference proteome</keyword>
<feature type="domain" description="CID" evidence="2">
    <location>
        <begin position="2"/>
        <end position="130"/>
    </location>
</feature>
<accession>A0AAV4M5L0</accession>
<dbReference type="GO" id="GO:0031124">
    <property type="term" value="P:mRNA 3'-end processing"/>
    <property type="evidence" value="ECO:0007669"/>
    <property type="project" value="TreeGrafter"/>
</dbReference>
<dbReference type="Gene3D" id="1.25.40.90">
    <property type="match status" value="1"/>
</dbReference>
<protein>
    <submittedName>
        <fullName evidence="3">CID domain-containing protein</fullName>
    </submittedName>
</protein>
<dbReference type="InterPro" id="IPR008942">
    <property type="entry name" value="ENTH_VHS"/>
</dbReference>
<dbReference type="InterPro" id="IPR006569">
    <property type="entry name" value="CID_dom"/>
</dbReference>
<evidence type="ECO:0000256" key="1">
    <source>
        <dbReference type="SAM" id="MobiDB-lite"/>
    </source>
</evidence>
<evidence type="ECO:0000313" key="3">
    <source>
        <dbReference type="EMBL" id="GIX67525.1"/>
    </source>
</evidence>
<evidence type="ECO:0000313" key="4">
    <source>
        <dbReference type="Proteomes" id="UP001054945"/>
    </source>
</evidence>
<dbReference type="Pfam" id="PF04818">
    <property type="entry name" value="CID"/>
    <property type="match status" value="1"/>
</dbReference>
<feature type="region of interest" description="Disordered" evidence="1">
    <location>
        <begin position="503"/>
        <end position="526"/>
    </location>
</feature>
<dbReference type="PANTHER" id="PTHR12460">
    <property type="entry name" value="CYCLIN-DEPENDENT KINASE INHIBITOR-RELATED PROTEIN"/>
    <property type="match status" value="1"/>
</dbReference>
<gene>
    <name evidence="3" type="primary">AVEN_90790_1</name>
    <name evidence="3" type="ORF">CEXT_234622</name>
</gene>